<feature type="domain" description="Large polyvalent protein-associated" evidence="2">
    <location>
        <begin position="993"/>
        <end position="1068"/>
    </location>
</feature>
<dbReference type="Proteomes" id="UP000091926">
    <property type="component" value="Plasmid unnamed1"/>
</dbReference>
<name>A0A193GN11_9BORD</name>
<evidence type="ECO:0000259" key="2">
    <source>
        <dbReference type="Pfam" id="PF18796"/>
    </source>
</evidence>
<dbReference type="EMBL" id="CP016173">
    <property type="protein sequence ID" value="ANN80886.1"/>
    <property type="molecule type" value="Genomic_DNA"/>
</dbReference>
<keyword evidence="3" id="KW-0614">Plasmid</keyword>
<gene>
    <name evidence="3" type="ORF">BAU07_26560</name>
</gene>
<dbReference type="AlphaFoldDB" id="A0A193GN11"/>
<evidence type="ECO:0000313" key="3">
    <source>
        <dbReference type="EMBL" id="ANN80886.1"/>
    </source>
</evidence>
<organism evidence="3 4">
    <name type="scientific">Bordetella flabilis</name>
    <dbReference type="NCBI Taxonomy" id="463014"/>
    <lineage>
        <taxon>Bacteria</taxon>
        <taxon>Pseudomonadati</taxon>
        <taxon>Pseudomonadota</taxon>
        <taxon>Betaproteobacteria</taxon>
        <taxon>Burkholderiales</taxon>
        <taxon>Alcaligenaceae</taxon>
        <taxon>Bordetella</taxon>
    </lineage>
</organism>
<proteinExistence type="predicted"/>
<dbReference type="InterPro" id="IPR041047">
    <property type="entry name" value="LPD1"/>
</dbReference>
<sequence>MVVATVRWFDLSRFGAKLRVLPKSPLRGASLTCLDVFDQEAFTAHWKWDRTQAHRAALQEAWLNTCERLGFGDKSLVVYEPSPDGGAVRATRFMSARSQFTLRDIQALVPGVDAGDLKEMDVEDIALRTAPVPDMPQIWHAFVRDVLAIEAVGVWTPKINPFNRPWDEAQSIEEFWKAQRASERANPLITRRGLGNASQVRHALNAAGYRTNALVPFYVDESTALADGWRPGEIEKVDLPYALPLWVSDKGQIQALQDVRYVHELMDADPAHYLGVVKNGVIAGALREAHAIGQIVKRNMAQWRAWAANPASLELPDFLWGSITEVAGAHAELCEKYPTVVTSGLSDLSDGMEHERRGTFRAKPLIEMESGAMYWLSRLCARYASLRDDEVTALQADLNKALARGHELMGEHAQALAREELAAVSNVVRGAASGFTASSENSTSVSDGQVVNPSKEKKVRHEDAGEKIGGARKDFAKRAMVADDLEVMNEAERDLYVVKKNIWAPLDYAAMRADGVQAEAALGIKVVKDKLLPAPTRRGSTFYATPSDNSEADALYIKAISIVRDRMATVKTLDDFNAACKELFVIGNRDHEGNPTNTIFGRPIQVQWGSKACDVFYSGSNGRTPSQVYREIRRKIEIWNREPTEDEKWRSMIKPKAEKTQEKRDEEKAKAEVDRELHRPHLDRVERSGQDWRGGRDIQADDLLEHFGFRGVEFGNWLPQDERQQVLNMAFDALCDLAAALKVPPKGLSLGGNLGVAFGSRGSGGRNAALAHYEPARRVINLTRMNGAGFLAHEWMHALDHHLGGERGYLSEAVVGTGTVMANLSGRMHRRLAQAHEILERTEANAKKGLEYTRSWLYGQPQEVRDRLFDVLQAEYENAEAALYDEARRHIEAARSRPDFAQDGFRDDGAVNFSRQFDFADKVYQTLRAHCTSKSALTKVKGKIEGNLQFMMTNLAKVVSVKAAKDLGVELPAAFRGRSNCLPSEFVKEAEKLDKTRSSPYWATTRELFARAGAAYVIDKITEAGGRSDYLVFGSDEARYAEHPVGNPNPTGEDRRDLAAFFDALMAEYRLACLKEAEQEAVLEP</sequence>
<feature type="region of interest" description="Disordered" evidence="1">
    <location>
        <begin position="651"/>
        <end position="674"/>
    </location>
</feature>
<reference evidence="3 4" key="1">
    <citation type="submission" date="2016-06" db="EMBL/GenBank/DDBJ databases">
        <title>Complete genome sequences of Bordetella bronchialis and Bordetella flabilis.</title>
        <authorList>
            <person name="LiPuma J.J."/>
            <person name="Spilker T."/>
        </authorList>
    </citation>
    <scope>NUCLEOTIDE SEQUENCE [LARGE SCALE GENOMIC DNA]</scope>
    <source>
        <strain evidence="3 4">AU10664</strain>
        <plasmid evidence="3 4">unnamed1</plasmid>
    </source>
</reference>
<feature type="compositionally biased region" description="Polar residues" evidence="1">
    <location>
        <begin position="437"/>
        <end position="452"/>
    </location>
</feature>
<protein>
    <recommendedName>
        <fullName evidence="2">Large polyvalent protein-associated domain-containing protein</fullName>
    </recommendedName>
</protein>
<feature type="region of interest" description="Disordered" evidence="1">
    <location>
        <begin position="437"/>
        <end position="464"/>
    </location>
</feature>
<keyword evidence="4" id="KW-1185">Reference proteome</keyword>
<dbReference type="Pfam" id="PF18796">
    <property type="entry name" value="LPD1"/>
    <property type="match status" value="1"/>
</dbReference>
<evidence type="ECO:0000313" key="4">
    <source>
        <dbReference type="Proteomes" id="UP000091926"/>
    </source>
</evidence>
<accession>A0A193GN11</accession>
<feature type="compositionally biased region" description="Basic and acidic residues" evidence="1">
    <location>
        <begin position="454"/>
        <end position="464"/>
    </location>
</feature>
<evidence type="ECO:0000256" key="1">
    <source>
        <dbReference type="SAM" id="MobiDB-lite"/>
    </source>
</evidence>
<dbReference type="KEGG" id="bfz:BAU07_26560"/>
<geneLocation type="plasmid" evidence="3 4">
    <name>unnamed1</name>
</geneLocation>